<feature type="compositionally biased region" description="Polar residues" evidence="1">
    <location>
        <begin position="317"/>
        <end position="334"/>
    </location>
</feature>
<feature type="compositionally biased region" description="Polar residues" evidence="1">
    <location>
        <begin position="608"/>
        <end position="622"/>
    </location>
</feature>
<feature type="compositionally biased region" description="Polar residues" evidence="1">
    <location>
        <begin position="178"/>
        <end position="189"/>
    </location>
</feature>
<dbReference type="Proteomes" id="UP000308549">
    <property type="component" value="Unassembled WGS sequence"/>
</dbReference>
<feature type="compositionally biased region" description="Pro residues" evidence="1">
    <location>
        <begin position="303"/>
        <end position="314"/>
    </location>
</feature>
<organism evidence="3 4">
    <name type="scientific">Salinomyces thailandicus</name>
    <dbReference type="NCBI Taxonomy" id="706561"/>
    <lineage>
        <taxon>Eukaryota</taxon>
        <taxon>Fungi</taxon>
        <taxon>Dikarya</taxon>
        <taxon>Ascomycota</taxon>
        <taxon>Pezizomycotina</taxon>
        <taxon>Dothideomycetes</taxon>
        <taxon>Dothideomycetidae</taxon>
        <taxon>Mycosphaerellales</taxon>
        <taxon>Teratosphaeriaceae</taxon>
        <taxon>Salinomyces</taxon>
    </lineage>
</organism>
<protein>
    <submittedName>
        <fullName evidence="3">Uncharacterized protein</fullName>
    </submittedName>
</protein>
<dbReference type="OrthoDB" id="3946741at2759"/>
<accession>A0A4U0TKP0</accession>
<gene>
    <name evidence="3" type="ORF">B0A50_08234</name>
</gene>
<keyword evidence="2" id="KW-1133">Transmembrane helix</keyword>
<name>A0A4U0TKP0_9PEZI</name>
<dbReference type="EMBL" id="NAJL01000079">
    <property type="protein sequence ID" value="TKA22272.1"/>
    <property type="molecule type" value="Genomic_DNA"/>
</dbReference>
<keyword evidence="2" id="KW-0472">Membrane</keyword>
<feature type="compositionally biased region" description="Basic and acidic residues" evidence="1">
    <location>
        <begin position="675"/>
        <end position="686"/>
    </location>
</feature>
<keyword evidence="2" id="KW-0812">Transmembrane</keyword>
<evidence type="ECO:0000313" key="4">
    <source>
        <dbReference type="Proteomes" id="UP000308549"/>
    </source>
</evidence>
<feature type="compositionally biased region" description="Polar residues" evidence="1">
    <location>
        <begin position="452"/>
        <end position="463"/>
    </location>
</feature>
<feature type="compositionally biased region" description="Polar residues" evidence="1">
    <location>
        <begin position="534"/>
        <end position="554"/>
    </location>
</feature>
<evidence type="ECO:0000313" key="3">
    <source>
        <dbReference type="EMBL" id="TKA22272.1"/>
    </source>
</evidence>
<feature type="region of interest" description="Disordered" evidence="1">
    <location>
        <begin position="171"/>
        <end position="645"/>
    </location>
</feature>
<dbReference type="AlphaFoldDB" id="A0A4U0TKP0"/>
<sequence>MSTSHSASKTAQTTSSSITAAATSSTSSPTDSSTSSSSAVAAANTPSSTSHSDTLSSAEAVGVSIAAFAGMVLLIACIYGIAFFRRRKLKAQREEKHDSFDFIDEEPIRSSSFRHNAPTNSTAPFHGPAFSTSEVLNEKRDTAAWYQAQFPAPAQAASRDKSAWVSALGRSHSPLSRAPSNDSLRTVSQLLPEKPGSTPYTRQQPPARPRRSPRTSNVVAMSPATLFEEDRDTRVVSQTIPPLPNPPISTGRKLGLPGKDIRQPQFAPQYTCSPEDIRPPQLSLQIPQPAARPAQTLPNPHLTFPPPPLTPGSPPTDHTSLSSVARKSTTSTAAPSLLNYYTSSLSGSSNPSPSSNEDDQKSLISPVALEPQQRVPTKPQPGKADRPKPKQKQKPAAITTAKPVYPPRAVRSSSTRTGGTPIPGSRDSRASDTSFESTDPDEPTPPDEEKPNQLSPVAETAQSPVAHIRYPKIPRSSNQSIPRSPPILSSPSQHKVKNTETASPVHARAREQHNTASPRTPQRPPPVFPGGELSGTTQVSTTKPRPTQQEKTPNPETPTPSLPHKSNPQIPPTVPASSPLKSYGRRSTRKPPPSLTLHSTPTPTPTSNRQKTPRSPDSSGQEVWQRRSGLESPLWKPKLTPRRRGEDLFLEVGVVSPGLRDVDGGWRGGGLGAGARKEGKDRDGRKTRYQGGGSLGDLSTWSTLS</sequence>
<feature type="compositionally biased region" description="Low complexity" evidence="1">
    <location>
        <begin position="595"/>
        <end position="607"/>
    </location>
</feature>
<evidence type="ECO:0000256" key="1">
    <source>
        <dbReference type="SAM" id="MobiDB-lite"/>
    </source>
</evidence>
<feature type="region of interest" description="Disordered" evidence="1">
    <location>
        <begin position="1"/>
        <end position="54"/>
    </location>
</feature>
<feature type="compositionally biased region" description="Low complexity" evidence="1">
    <location>
        <begin position="480"/>
        <end position="492"/>
    </location>
</feature>
<evidence type="ECO:0000256" key="2">
    <source>
        <dbReference type="SAM" id="Phobius"/>
    </source>
</evidence>
<feature type="compositionally biased region" description="Low complexity" evidence="1">
    <location>
        <begin position="335"/>
        <end position="355"/>
    </location>
</feature>
<feature type="region of interest" description="Disordered" evidence="1">
    <location>
        <begin position="658"/>
        <end position="705"/>
    </location>
</feature>
<feature type="transmembrane region" description="Helical" evidence="2">
    <location>
        <begin position="60"/>
        <end position="84"/>
    </location>
</feature>
<reference evidence="3 4" key="1">
    <citation type="submission" date="2017-03" db="EMBL/GenBank/DDBJ databases">
        <title>Genomes of endolithic fungi from Antarctica.</title>
        <authorList>
            <person name="Coleine C."/>
            <person name="Masonjones S."/>
            <person name="Stajich J.E."/>
        </authorList>
    </citation>
    <scope>NUCLEOTIDE SEQUENCE [LARGE SCALE GENOMIC DNA]</scope>
    <source>
        <strain evidence="3 4">CCFEE 6315</strain>
    </source>
</reference>
<keyword evidence="4" id="KW-1185">Reference proteome</keyword>
<proteinExistence type="predicted"/>
<comment type="caution">
    <text evidence="3">The sequence shown here is derived from an EMBL/GenBank/DDBJ whole genome shotgun (WGS) entry which is preliminary data.</text>
</comment>